<dbReference type="EMBL" id="JAINUG010000076">
    <property type="protein sequence ID" value="KAJ8400509.1"/>
    <property type="molecule type" value="Genomic_DNA"/>
</dbReference>
<gene>
    <name evidence="2" type="ORF">AAFF_G00396330</name>
</gene>
<evidence type="ECO:0000256" key="1">
    <source>
        <dbReference type="SAM" id="MobiDB-lite"/>
    </source>
</evidence>
<accession>A0AAD7SDD0</accession>
<reference evidence="2" key="1">
    <citation type="journal article" date="2023" name="Science">
        <title>Genome structures resolve the early diversification of teleost fishes.</title>
        <authorList>
            <person name="Parey E."/>
            <person name="Louis A."/>
            <person name="Montfort J."/>
            <person name="Bouchez O."/>
            <person name="Roques C."/>
            <person name="Iampietro C."/>
            <person name="Lluch J."/>
            <person name="Castinel A."/>
            <person name="Donnadieu C."/>
            <person name="Desvignes T."/>
            <person name="Floi Bucao C."/>
            <person name="Jouanno E."/>
            <person name="Wen M."/>
            <person name="Mejri S."/>
            <person name="Dirks R."/>
            <person name="Jansen H."/>
            <person name="Henkel C."/>
            <person name="Chen W.J."/>
            <person name="Zahm M."/>
            <person name="Cabau C."/>
            <person name="Klopp C."/>
            <person name="Thompson A.W."/>
            <person name="Robinson-Rechavi M."/>
            <person name="Braasch I."/>
            <person name="Lecointre G."/>
            <person name="Bobe J."/>
            <person name="Postlethwait J.H."/>
            <person name="Berthelot C."/>
            <person name="Roest Crollius H."/>
            <person name="Guiguen Y."/>
        </authorList>
    </citation>
    <scope>NUCLEOTIDE SEQUENCE</scope>
    <source>
        <strain evidence="2">NC1722</strain>
    </source>
</reference>
<organism evidence="2 3">
    <name type="scientific">Aldrovandia affinis</name>
    <dbReference type="NCBI Taxonomy" id="143900"/>
    <lineage>
        <taxon>Eukaryota</taxon>
        <taxon>Metazoa</taxon>
        <taxon>Chordata</taxon>
        <taxon>Craniata</taxon>
        <taxon>Vertebrata</taxon>
        <taxon>Euteleostomi</taxon>
        <taxon>Actinopterygii</taxon>
        <taxon>Neopterygii</taxon>
        <taxon>Teleostei</taxon>
        <taxon>Notacanthiformes</taxon>
        <taxon>Halosauridae</taxon>
        <taxon>Aldrovandia</taxon>
    </lineage>
</organism>
<sequence length="109" mass="11325">MAWQRSGGPPGCTDRGALPLHGSPAFINCHYPGFQRQGPAQPAGFPRPATHSADLCKVGGPGATEGEKSPEAGASGILQGLYVIQMMPKKRRSAINILISTRPDNCGGT</sequence>
<dbReference type="Proteomes" id="UP001221898">
    <property type="component" value="Unassembled WGS sequence"/>
</dbReference>
<dbReference type="AlphaFoldDB" id="A0AAD7SDD0"/>
<protein>
    <submittedName>
        <fullName evidence="2">Uncharacterized protein</fullName>
    </submittedName>
</protein>
<keyword evidence="3" id="KW-1185">Reference proteome</keyword>
<proteinExistence type="predicted"/>
<evidence type="ECO:0000313" key="3">
    <source>
        <dbReference type="Proteomes" id="UP001221898"/>
    </source>
</evidence>
<name>A0AAD7SDD0_9TELE</name>
<evidence type="ECO:0000313" key="2">
    <source>
        <dbReference type="EMBL" id="KAJ8400509.1"/>
    </source>
</evidence>
<comment type="caution">
    <text evidence="2">The sequence shown here is derived from an EMBL/GenBank/DDBJ whole genome shotgun (WGS) entry which is preliminary data.</text>
</comment>
<feature type="region of interest" description="Disordered" evidence="1">
    <location>
        <begin position="38"/>
        <end position="72"/>
    </location>
</feature>